<evidence type="ECO:0000259" key="1">
    <source>
        <dbReference type="Pfam" id="PF18029"/>
    </source>
</evidence>
<keyword evidence="3" id="KW-1185">Reference proteome</keyword>
<dbReference type="EMBL" id="BSUJ01000001">
    <property type="protein sequence ID" value="GMA21354.1"/>
    <property type="molecule type" value="Genomic_DNA"/>
</dbReference>
<name>A0ABQ6HSB2_9MICO</name>
<dbReference type="InterPro" id="IPR041581">
    <property type="entry name" value="Glyoxalase_6"/>
</dbReference>
<gene>
    <name evidence="2" type="ORF">GCM10025862_33750</name>
</gene>
<proteinExistence type="predicted"/>
<sequence>MLGAPVHPVPEDPTIAFVEPVPHAPFESILFAQEQSPKTCANGIAIGVEVLDPDILTLIGASVVDQPDHRLWMVLADPDGNEFYAYPRAGETW</sequence>
<protein>
    <recommendedName>
        <fullName evidence="1">Glyoxalase-like domain-containing protein</fullName>
    </recommendedName>
</protein>
<dbReference type="InterPro" id="IPR029068">
    <property type="entry name" value="Glyas_Bleomycin-R_OHBP_Dase"/>
</dbReference>
<accession>A0ABQ6HSB2</accession>
<feature type="domain" description="Glyoxalase-like" evidence="1">
    <location>
        <begin position="56"/>
        <end position="83"/>
    </location>
</feature>
<evidence type="ECO:0000313" key="2">
    <source>
        <dbReference type="EMBL" id="GMA21354.1"/>
    </source>
</evidence>
<dbReference type="Proteomes" id="UP001157109">
    <property type="component" value="Unassembled WGS sequence"/>
</dbReference>
<reference evidence="3" key="1">
    <citation type="journal article" date="2019" name="Int. J. Syst. Evol. Microbiol.">
        <title>The Global Catalogue of Microorganisms (GCM) 10K type strain sequencing project: providing services to taxonomists for standard genome sequencing and annotation.</title>
        <authorList>
            <consortium name="The Broad Institute Genomics Platform"/>
            <consortium name="The Broad Institute Genome Sequencing Center for Infectious Disease"/>
            <person name="Wu L."/>
            <person name="Ma J."/>
        </authorList>
    </citation>
    <scope>NUCLEOTIDE SEQUENCE [LARGE SCALE GENOMIC DNA]</scope>
    <source>
        <strain evidence="3">NBRC 105830</strain>
    </source>
</reference>
<organism evidence="2 3">
    <name type="scientific">Arsenicicoccus piscis</name>
    <dbReference type="NCBI Taxonomy" id="673954"/>
    <lineage>
        <taxon>Bacteria</taxon>
        <taxon>Bacillati</taxon>
        <taxon>Actinomycetota</taxon>
        <taxon>Actinomycetes</taxon>
        <taxon>Micrococcales</taxon>
        <taxon>Intrasporangiaceae</taxon>
        <taxon>Arsenicicoccus</taxon>
    </lineage>
</organism>
<evidence type="ECO:0000313" key="3">
    <source>
        <dbReference type="Proteomes" id="UP001157109"/>
    </source>
</evidence>
<comment type="caution">
    <text evidence="2">The sequence shown here is derived from an EMBL/GenBank/DDBJ whole genome shotgun (WGS) entry which is preliminary data.</text>
</comment>
<dbReference type="Gene3D" id="3.10.180.10">
    <property type="entry name" value="2,3-Dihydroxybiphenyl 1,2-Dioxygenase, domain 1"/>
    <property type="match status" value="1"/>
</dbReference>
<dbReference type="Pfam" id="PF18029">
    <property type="entry name" value="Glyoxalase_6"/>
    <property type="match status" value="1"/>
</dbReference>